<dbReference type="Gene3D" id="3.90.105.10">
    <property type="entry name" value="Molybdopterin biosynthesis moea protein, domain 2"/>
    <property type="match status" value="1"/>
</dbReference>
<dbReference type="Pfam" id="PF03454">
    <property type="entry name" value="MoeA_C"/>
    <property type="match status" value="1"/>
</dbReference>
<dbReference type="CDD" id="cd00887">
    <property type="entry name" value="MoeA"/>
    <property type="match status" value="1"/>
</dbReference>
<comment type="similarity">
    <text evidence="3 6">Belongs to the MoeA family.</text>
</comment>
<dbReference type="Pfam" id="PF00994">
    <property type="entry name" value="MoCF_biosynth"/>
    <property type="match status" value="1"/>
</dbReference>
<dbReference type="InterPro" id="IPR036425">
    <property type="entry name" value="MoaB/Mog-like_dom_sf"/>
</dbReference>
<comment type="cofactor">
    <cofactor evidence="6">
        <name>Mg(2+)</name>
        <dbReference type="ChEBI" id="CHEBI:18420"/>
    </cofactor>
</comment>
<evidence type="ECO:0000256" key="5">
    <source>
        <dbReference type="ARBA" id="ARBA00047317"/>
    </source>
</evidence>
<dbReference type="EMBL" id="JABAIL010000002">
    <property type="protein sequence ID" value="NLR90677.1"/>
    <property type="molecule type" value="Genomic_DNA"/>
</dbReference>
<evidence type="ECO:0000259" key="7">
    <source>
        <dbReference type="SMART" id="SM00852"/>
    </source>
</evidence>
<keyword evidence="6" id="KW-0479">Metal-binding</keyword>
<dbReference type="InterPro" id="IPR036135">
    <property type="entry name" value="MoeA_linker/N_sf"/>
</dbReference>
<dbReference type="SMART" id="SM00852">
    <property type="entry name" value="MoCF_biosynth"/>
    <property type="match status" value="1"/>
</dbReference>
<dbReference type="GO" id="GO:0005829">
    <property type="term" value="C:cytosol"/>
    <property type="evidence" value="ECO:0007669"/>
    <property type="project" value="TreeGrafter"/>
</dbReference>
<dbReference type="InterPro" id="IPR001453">
    <property type="entry name" value="MoaB/Mog_dom"/>
</dbReference>
<comment type="pathway">
    <text evidence="2 6">Cofactor biosynthesis; molybdopterin biosynthesis.</text>
</comment>
<dbReference type="RefSeq" id="WP_168881398.1">
    <property type="nucleotide sequence ID" value="NZ_JABAIL010000002.1"/>
</dbReference>
<dbReference type="PANTHER" id="PTHR10192">
    <property type="entry name" value="MOLYBDOPTERIN BIOSYNTHESIS PROTEIN"/>
    <property type="match status" value="1"/>
</dbReference>
<dbReference type="PANTHER" id="PTHR10192:SF5">
    <property type="entry name" value="GEPHYRIN"/>
    <property type="match status" value="1"/>
</dbReference>
<dbReference type="UniPathway" id="UPA00344"/>
<evidence type="ECO:0000256" key="6">
    <source>
        <dbReference type="RuleBase" id="RU365090"/>
    </source>
</evidence>
<dbReference type="GO" id="GO:0006777">
    <property type="term" value="P:Mo-molybdopterin cofactor biosynthetic process"/>
    <property type="evidence" value="ECO:0007669"/>
    <property type="project" value="UniProtKB-UniRule"/>
</dbReference>
<comment type="catalytic activity">
    <reaction evidence="5">
        <text>adenylyl-molybdopterin + molybdate = Mo-molybdopterin + AMP + H(+)</text>
        <dbReference type="Rhea" id="RHEA:35047"/>
        <dbReference type="ChEBI" id="CHEBI:15378"/>
        <dbReference type="ChEBI" id="CHEBI:36264"/>
        <dbReference type="ChEBI" id="CHEBI:62727"/>
        <dbReference type="ChEBI" id="CHEBI:71302"/>
        <dbReference type="ChEBI" id="CHEBI:456215"/>
        <dbReference type="EC" id="2.10.1.1"/>
    </reaction>
</comment>
<keyword evidence="6" id="KW-0460">Magnesium</keyword>
<keyword evidence="9" id="KW-1185">Reference proteome</keyword>
<dbReference type="AlphaFoldDB" id="A0A7X8XUS5"/>
<comment type="function">
    <text evidence="1 6">Catalyzes the insertion of molybdate into adenylated molybdopterin with the concomitant release of AMP.</text>
</comment>
<gene>
    <name evidence="8" type="ORF">HGP29_05650</name>
</gene>
<evidence type="ECO:0000256" key="4">
    <source>
        <dbReference type="ARBA" id="ARBA00023150"/>
    </source>
</evidence>
<evidence type="ECO:0000313" key="8">
    <source>
        <dbReference type="EMBL" id="NLR90677.1"/>
    </source>
</evidence>
<dbReference type="Gene3D" id="2.170.190.11">
    <property type="entry name" value="Molybdopterin biosynthesis moea protein, domain 3"/>
    <property type="match status" value="1"/>
</dbReference>
<dbReference type="GO" id="GO:0061599">
    <property type="term" value="F:molybdopterin molybdotransferase activity"/>
    <property type="evidence" value="ECO:0007669"/>
    <property type="project" value="UniProtKB-UniRule"/>
</dbReference>
<comment type="caution">
    <text evidence="8">The sequence shown here is derived from an EMBL/GenBank/DDBJ whole genome shotgun (WGS) entry which is preliminary data.</text>
</comment>
<name>A0A7X8XUS5_9BACT</name>
<dbReference type="GO" id="GO:0046872">
    <property type="term" value="F:metal ion binding"/>
    <property type="evidence" value="ECO:0007669"/>
    <property type="project" value="UniProtKB-UniRule"/>
</dbReference>
<dbReference type="InterPro" id="IPR038987">
    <property type="entry name" value="MoeA-like"/>
</dbReference>
<dbReference type="InterPro" id="IPR005110">
    <property type="entry name" value="MoeA_linker/N"/>
</dbReference>
<sequence>MQNQLIEPSLVDEIISKVSLAIGTEKVNLQEALGKTLAEDIHADRDFPPFNRVAMDGIGIHDSMLNPNGNTFLVEGVQAAGAPQLTLKENTNCIEVMTGSMLPEGANVVIPYEWTEKQGDKITVSDFKHAEFMTNIHQQGVDQKKGDVILSKGQQITSAEIGVLATVGYDQVEVIAAPKIAVIATGDELVAVNEVPKDYQIRMSNCYSLQATLKDNGCQSDIYHLVDEYDLLKTKIENLSNEYDILVFSGGVSKGKFDYLPKVFDELGIVKQFHGVKQRPGKPFWFGITKDEKAVFALPGNPVSTFLCSNRYLLPWLTHQLKNNQDNLPTKAYLDVDYSFKKPLTYFLQVKTYFDETGRLMAQPVTGGGSGDLSNLTSANAFLELPADQDNFEKGQQLPIWFYKK</sequence>
<dbReference type="SUPFAM" id="SSF63867">
    <property type="entry name" value="MoeA C-terminal domain-like"/>
    <property type="match status" value="1"/>
</dbReference>
<organism evidence="8 9">
    <name type="scientific">Flammeovirga agarivorans</name>
    <dbReference type="NCBI Taxonomy" id="2726742"/>
    <lineage>
        <taxon>Bacteria</taxon>
        <taxon>Pseudomonadati</taxon>
        <taxon>Bacteroidota</taxon>
        <taxon>Cytophagia</taxon>
        <taxon>Cytophagales</taxon>
        <taxon>Flammeovirgaceae</taxon>
        <taxon>Flammeovirga</taxon>
    </lineage>
</organism>
<evidence type="ECO:0000256" key="1">
    <source>
        <dbReference type="ARBA" id="ARBA00002901"/>
    </source>
</evidence>
<reference evidence="8 9" key="1">
    <citation type="submission" date="2020-04" db="EMBL/GenBank/DDBJ databases">
        <title>Flammeovirga sp. SR4, a novel species isolated from seawater.</title>
        <authorList>
            <person name="Wang X."/>
        </authorList>
    </citation>
    <scope>NUCLEOTIDE SEQUENCE [LARGE SCALE GENOMIC DNA]</scope>
    <source>
        <strain evidence="8 9">SR4</strain>
    </source>
</reference>
<dbReference type="InterPro" id="IPR036688">
    <property type="entry name" value="MoeA_C_domain_IV_sf"/>
</dbReference>
<feature type="domain" description="MoaB/Mog" evidence="7">
    <location>
        <begin position="181"/>
        <end position="320"/>
    </location>
</feature>
<dbReference type="Gene3D" id="2.40.340.10">
    <property type="entry name" value="MoeA, C-terminal, domain IV"/>
    <property type="match status" value="1"/>
</dbReference>
<keyword evidence="4 6" id="KW-0501">Molybdenum cofactor biosynthesis</keyword>
<evidence type="ECO:0000313" key="9">
    <source>
        <dbReference type="Proteomes" id="UP000585050"/>
    </source>
</evidence>
<keyword evidence="6" id="KW-0500">Molybdenum</keyword>
<evidence type="ECO:0000256" key="2">
    <source>
        <dbReference type="ARBA" id="ARBA00005046"/>
    </source>
</evidence>
<dbReference type="Pfam" id="PF03453">
    <property type="entry name" value="MoeA_N"/>
    <property type="match status" value="1"/>
</dbReference>
<proteinExistence type="inferred from homology"/>
<dbReference type="SUPFAM" id="SSF63882">
    <property type="entry name" value="MoeA N-terminal region -like"/>
    <property type="match status" value="1"/>
</dbReference>
<protein>
    <recommendedName>
        <fullName evidence="6">Molybdopterin molybdenumtransferase</fullName>
        <ecNumber evidence="6">2.10.1.1</ecNumber>
    </recommendedName>
</protein>
<dbReference type="SUPFAM" id="SSF53218">
    <property type="entry name" value="Molybdenum cofactor biosynthesis proteins"/>
    <property type="match status" value="1"/>
</dbReference>
<keyword evidence="6 8" id="KW-0808">Transferase</keyword>
<dbReference type="EC" id="2.10.1.1" evidence="6"/>
<evidence type="ECO:0000256" key="3">
    <source>
        <dbReference type="ARBA" id="ARBA00010763"/>
    </source>
</evidence>
<dbReference type="NCBIfam" id="TIGR00177">
    <property type="entry name" value="molyb_syn"/>
    <property type="match status" value="1"/>
</dbReference>
<dbReference type="Proteomes" id="UP000585050">
    <property type="component" value="Unassembled WGS sequence"/>
</dbReference>
<dbReference type="Gene3D" id="3.40.980.10">
    <property type="entry name" value="MoaB/Mog-like domain"/>
    <property type="match status" value="1"/>
</dbReference>
<accession>A0A7X8XUS5</accession>
<dbReference type="InterPro" id="IPR005111">
    <property type="entry name" value="MoeA_C_domain_IV"/>
</dbReference>